<keyword evidence="2" id="KW-0808">Transferase</keyword>
<accession>A0A2D0N921</accession>
<dbReference type="AlphaFoldDB" id="A0A2D0N921"/>
<feature type="domain" description="N-acetyltransferase" evidence="1">
    <location>
        <begin position="17"/>
        <end position="177"/>
    </location>
</feature>
<dbReference type="Pfam" id="PF13302">
    <property type="entry name" value="Acetyltransf_3"/>
    <property type="match status" value="1"/>
</dbReference>
<dbReference type="PANTHER" id="PTHR43792:SF1">
    <property type="entry name" value="N-ACETYLTRANSFERASE DOMAIN-CONTAINING PROTEIN"/>
    <property type="match status" value="1"/>
</dbReference>
<evidence type="ECO:0000259" key="1">
    <source>
        <dbReference type="PROSITE" id="PS51186"/>
    </source>
</evidence>
<dbReference type="InterPro" id="IPR051531">
    <property type="entry name" value="N-acetyltransferase"/>
</dbReference>
<dbReference type="SUPFAM" id="SSF55729">
    <property type="entry name" value="Acyl-CoA N-acyltransferases (Nat)"/>
    <property type="match status" value="1"/>
</dbReference>
<evidence type="ECO:0000313" key="2">
    <source>
        <dbReference type="EMBL" id="PHN04977.1"/>
    </source>
</evidence>
<sequence length="183" mass="21407">MEHFTYQTFPVFTTPRLELRQLVPEDARDVFRFRSNEEVGRYLSRPLEESLSGCRDFIENIIEGIRKKELYYWAIALPSGPVMGTICLWNLSFKDLTAEIGYELHPDFQKQGFMQEAIEAILQYAFETMKLQRIEAYLQTGNRASVRLLERNGFKFLKKVGDEEKFAEEADMQLVAYVLEAAR</sequence>
<comment type="caution">
    <text evidence="2">The sequence shown here is derived from an EMBL/GenBank/DDBJ whole genome shotgun (WGS) entry which is preliminary data.</text>
</comment>
<keyword evidence="3" id="KW-1185">Reference proteome</keyword>
<dbReference type="GO" id="GO:0016747">
    <property type="term" value="F:acyltransferase activity, transferring groups other than amino-acyl groups"/>
    <property type="evidence" value="ECO:0007669"/>
    <property type="project" value="InterPro"/>
</dbReference>
<gene>
    <name evidence="2" type="ORF">CRP01_18275</name>
</gene>
<dbReference type="InterPro" id="IPR000182">
    <property type="entry name" value="GNAT_dom"/>
</dbReference>
<protein>
    <submittedName>
        <fullName evidence="2">GNAT family N-acetyltransferase</fullName>
    </submittedName>
</protein>
<dbReference type="RefSeq" id="WP_099151523.1">
    <property type="nucleotide sequence ID" value="NZ_PDUD01000023.1"/>
</dbReference>
<name>A0A2D0N921_FLAN2</name>
<dbReference type="Gene3D" id="3.40.630.30">
    <property type="match status" value="1"/>
</dbReference>
<organism evidence="2 3">
    <name type="scientific">Flavilitoribacter nigricans (strain ATCC 23147 / DSM 23189 / NBRC 102662 / NCIMB 1420 / SS-2)</name>
    <name type="common">Lewinella nigricans</name>
    <dbReference type="NCBI Taxonomy" id="1122177"/>
    <lineage>
        <taxon>Bacteria</taxon>
        <taxon>Pseudomonadati</taxon>
        <taxon>Bacteroidota</taxon>
        <taxon>Saprospiria</taxon>
        <taxon>Saprospirales</taxon>
        <taxon>Lewinellaceae</taxon>
        <taxon>Flavilitoribacter</taxon>
    </lineage>
</organism>
<dbReference type="OrthoDB" id="9811523at2"/>
<dbReference type="EMBL" id="PDUD01000023">
    <property type="protein sequence ID" value="PHN04977.1"/>
    <property type="molecule type" value="Genomic_DNA"/>
</dbReference>
<dbReference type="PROSITE" id="PS51186">
    <property type="entry name" value="GNAT"/>
    <property type="match status" value="1"/>
</dbReference>
<dbReference type="Proteomes" id="UP000223913">
    <property type="component" value="Unassembled WGS sequence"/>
</dbReference>
<reference evidence="2 3" key="1">
    <citation type="submission" date="2017-10" db="EMBL/GenBank/DDBJ databases">
        <title>The draft genome sequence of Lewinella nigricans NBRC 102662.</title>
        <authorList>
            <person name="Wang K."/>
        </authorList>
    </citation>
    <scope>NUCLEOTIDE SEQUENCE [LARGE SCALE GENOMIC DNA]</scope>
    <source>
        <strain evidence="2 3">NBRC 102662</strain>
    </source>
</reference>
<evidence type="ECO:0000313" key="3">
    <source>
        <dbReference type="Proteomes" id="UP000223913"/>
    </source>
</evidence>
<dbReference type="PANTHER" id="PTHR43792">
    <property type="entry name" value="GNAT FAMILY, PUTATIVE (AFU_ORTHOLOGUE AFUA_3G00765)-RELATED-RELATED"/>
    <property type="match status" value="1"/>
</dbReference>
<dbReference type="InterPro" id="IPR016181">
    <property type="entry name" value="Acyl_CoA_acyltransferase"/>
</dbReference>
<proteinExistence type="predicted"/>